<gene>
    <name evidence="5" type="ORF">PMAYCL1PPCAC_06652</name>
</gene>
<dbReference type="GO" id="GO:0005737">
    <property type="term" value="C:cytoplasm"/>
    <property type="evidence" value="ECO:0007669"/>
    <property type="project" value="TreeGrafter"/>
</dbReference>
<evidence type="ECO:0000256" key="1">
    <source>
        <dbReference type="ARBA" id="ARBA00038464"/>
    </source>
</evidence>
<dbReference type="GO" id="GO:0046872">
    <property type="term" value="F:metal ion binding"/>
    <property type="evidence" value="ECO:0007669"/>
    <property type="project" value="InterPro"/>
</dbReference>
<keyword evidence="6" id="KW-1185">Reference proteome</keyword>
<evidence type="ECO:0000313" key="6">
    <source>
        <dbReference type="Proteomes" id="UP001328107"/>
    </source>
</evidence>
<feature type="region of interest" description="Disordered" evidence="3">
    <location>
        <begin position="39"/>
        <end position="69"/>
    </location>
</feature>
<dbReference type="Proteomes" id="UP001328107">
    <property type="component" value="Unassembled WGS sequence"/>
</dbReference>
<feature type="compositionally biased region" description="Acidic residues" evidence="3">
    <location>
        <begin position="600"/>
        <end position="615"/>
    </location>
</feature>
<dbReference type="PANTHER" id="PTHR23509:SF48">
    <property type="entry name" value="INTRACELLULAR PHOSPHOLIPASE A1"/>
    <property type="match status" value="1"/>
</dbReference>
<evidence type="ECO:0000256" key="2">
    <source>
        <dbReference type="SAM" id="Coils"/>
    </source>
</evidence>
<feature type="compositionally biased region" description="Basic and acidic residues" evidence="3">
    <location>
        <begin position="631"/>
        <end position="642"/>
    </location>
</feature>
<dbReference type="InterPro" id="IPR058055">
    <property type="entry name" value="PA-PLA1"/>
</dbReference>
<feature type="compositionally biased region" description="Basic and acidic residues" evidence="3">
    <location>
        <begin position="1"/>
        <end position="12"/>
    </location>
</feature>
<feature type="compositionally biased region" description="Basic and acidic residues" evidence="3">
    <location>
        <begin position="579"/>
        <end position="596"/>
    </location>
</feature>
<evidence type="ECO:0000256" key="3">
    <source>
        <dbReference type="SAM" id="MobiDB-lite"/>
    </source>
</evidence>
<feature type="compositionally biased region" description="Basic and acidic residues" evidence="3">
    <location>
        <begin position="669"/>
        <end position="685"/>
    </location>
</feature>
<name>A0AAN4Z8I2_9BILA</name>
<protein>
    <recommendedName>
        <fullName evidence="4">DDHD domain-containing protein</fullName>
    </recommendedName>
</protein>
<feature type="region of interest" description="Disordered" evidence="3">
    <location>
        <begin position="818"/>
        <end position="867"/>
    </location>
</feature>
<keyword evidence="2" id="KW-0175">Coiled coil</keyword>
<dbReference type="SMART" id="SM01127">
    <property type="entry name" value="DDHD"/>
    <property type="match status" value="1"/>
</dbReference>
<dbReference type="PROSITE" id="PS51043">
    <property type="entry name" value="DDHD"/>
    <property type="match status" value="1"/>
</dbReference>
<feature type="coiled-coil region" evidence="2">
    <location>
        <begin position="428"/>
        <end position="464"/>
    </location>
</feature>
<dbReference type="Pfam" id="PF02862">
    <property type="entry name" value="DDHD"/>
    <property type="match status" value="1"/>
</dbReference>
<evidence type="ECO:0000259" key="4">
    <source>
        <dbReference type="PROSITE" id="PS51043"/>
    </source>
</evidence>
<proteinExistence type="inferred from homology"/>
<organism evidence="5 6">
    <name type="scientific">Pristionchus mayeri</name>
    <dbReference type="NCBI Taxonomy" id="1317129"/>
    <lineage>
        <taxon>Eukaryota</taxon>
        <taxon>Metazoa</taxon>
        <taxon>Ecdysozoa</taxon>
        <taxon>Nematoda</taxon>
        <taxon>Chromadorea</taxon>
        <taxon>Rhabditida</taxon>
        <taxon>Rhabditina</taxon>
        <taxon>Diplogasteromorpha</taxon>
        <taxon>Diplogasteroidea</taxon>
        <taxon>Neodiplogasteridae</taxon>
        <taxon>Pristionchus</taxon>
    </lineage>
</organism>
<feature type="domain" description="DDHD" evidence="4">
    <location>
        <begin position="480"/>
        <end position="742"/>
    </location>
</feature>
<feature type="region of interest" description="Disordered" evidence="3">
    <location>
        <begin position="1"/>
        <end position="21"/>
    </location>
</feature>
<dbReference type="PANTHER" id="PTHR23509">
    <property type="entry name" value="PA-PL1 PHOSPHOLIPASE FAMILY"/>
    <property type="match status" value="1"/>
</dbReference>
<reference evidence="6" key="1">
    <citation type="submission" date="2022-10" db="EMBL/GenBank/DDBJ databases">
        <title>Genome assembly of Pristionchus species.</title>
        <authorList>
            <person name="Yoshida K."/>
            <person name="Sommer R.J."/>
        </authorList>
    </citation>
    <scope>NUCLEOTIDE SEQUENCE [LARGE SCALE GENOMIC DNA]</scope>
    <source>
        <strain evidence="6">RS5460</strain>
    </source>
</reference>
<dbReference type="AlphaFoldDB" id="A0AAN4Z8I2"/>
<dbReference type="InterPro" id="IPR004177">
    <property type="entry name" value="DDHD_dom"/>
</dbReference>
<feature type="compositionally biased region" description="Low complexity" evidence="3">
    <location>
        <begin position="616"/>
        <end position="626"/>
    </location>
</feature>
<evidence type="ECO:0000313" key="5">
    <source>
        <dbReference type="EMBL" id="GMR36457.1"/>
    </source>
</evidence>
<sequence length="867" mass="97893">MSEEPEQAKEATEEGMGTIEVNKLPVEKKVFEKAKPVPTTKKMVGERTEDDTTTSVRGTITTAPAPIPPIRNKRRRVTELRCGEVRWFYRRKDLDSKWIPFKGQDSIRLEIRWRQDHGMEVDQSTESYKAHIGEDVVVLDGLYRMSEDHSKIAAVYWKDDEAELRRGSWFLPDGQPIQASMADAIEAHHLQYFRGQTIPEGTSMFSDKEASRKPQLTELQLPENIEVKWSSVIDVFLYSTTKASRFLRYVTWGKDTKLRRGFEKEAEWEDGSAEVSHLILVVHGIGQKGYENLIAKNTEQIRDGINLVMEKQYAEEKSRPMLLPVEWRSQLILDDGQTDWITLPKMSSVRNTLNSTAMDIMYYQSPLYRQEIVGGVVKSINSVYSLFKRHNPSYNGPVSIFAHSLGSVISYDIISHWSPLLLYDEYVANAIKAQLEEQQNTTQNSEAADSMRMLQEVRDKLQKEMEGGIKTVLQAREESLQFQVANLFCVGSPLGVFLVMRGAKADTIIPPKETVNRIFNVFHPYDPVAYRLEPLYASELKDIRPVKLFAYTDQRSKKNYDDITPDVYKNYMKKKKAAERKGMKNGDDKKSSKKVTDPVANEDEIDEEDEVDSDDSASNARSACSSPRDLSPVREEAGRNSEKNASGGKSGGSGWLPWNKGTNGNGTKSEVEKAKEVQPEVKMSEAEKIISSIPEDRRPQKRIDFNVQPALTDKSYWSVLKSHFSYWTNPDLAMFLVNIIYQQREEAAKLAADQAVAEEKACETHVETAMEQVEEKREKAGTETPSTASLAPSLFTPSSTSLLSVDTAVSCKDNLSAKTPSSELLRGSESPLSVMNLPREEHLLPDAPGRLPTPNRPPPPVTERCGI</sequence>
<accession>A0AAN4Z8I2</accession>
<comment type="caution">
    <text evidence="5">The sequence shown here is derived from an EMBL/GenBank/DDBJ whole genome shotgun (WGS) entry which is preliminary data.</text>
</comment>
<comment type="similarity">
    <text evidence="1">Belongs to the PA-PLA1 family.</text>
</comment>
<feature type="region of interest" description="Disordered" evidence="3">
    <location>
        <begin position="574"/>
        <end position="685"/>
    </location>
</feature>
<dbReference type="EMBL" id="BTRK01000002">
    <property type="protein sequence ID" value="GMR36457.1"/>
    <property type="molecule type" value="Genomic_DNA"/>
</dbReference>
<dbReference type="GO" id="GO:0004620">
    <property type="term" value="F:phospholipase activity"/>
    <property type="evidence" value="ECO:0007669"/>
    <property type="project" value="TreeGrafter"/>
</dbReference>